<gene>
    <name evidence="1" type="ORF">HWQ67_15265</name>
</gene>
<protein>
    <submittedName>
        <fullName evidence="1">Uncharacterized protein</fullName>
    </submittedName>
</protein>
<sequence length="99" mass="11195">MVIISFTAELLGNKEVTLNGVHIDRGEPFIEEKVIFNQLTLNQQWQLLSMARKLLNQMESTYQKSRVKAGELTHDDYDLTQARIRSGARGVPGTNLPPL</sequence>
<dbReference type="RefSeq" id="WP_218253548.1">
    <property type="nucleotide sequence ID" value="NZ_JABXWD010000387.1"/>
</dbReference>
<evidence type="ECO:0000313" key="2">
    <source>
        <dbReference type="Proteomes" id="UP001196980"/>
    </source>
</evidence>
<organism evidence="1 2">
    <name type="scientific">Candidatus Magnetobacterium casense</name>
    <dbReference type="NCBI Taxonomy" id="1455061"/>
    <lineage>
        <taxon>Bacteria</taxon>
        <taxon>Pseudomonadati</taxon>
        <taxon>Nitrospirota</taxon>
        <taxon>Thermodesulfovibrionia</taxon>
        <taxon>Thermodesulfovibrionales</taxon>
        <taxon>Candidatus Magnetobacteriaceae</taxon>
        <taxon>Candidatus Magnetobacterium</taxon>
    </lineage>
</organism>
<dbReference type="EMBL" id="JABXWD010000387">
    <property type="protein sequence ID" value="MBV6342940.1"/>
    <property type="molecule type" value="Genomic_DNA"/>
</dbReference>
<proteinExistence type="predicted"/>
<evidence type="ECO:0000313" key="1">
    <source>
        <dbReference type="EMBL" id="MBV6342940.1"/>
    </source>
</evidence>
<reference evidence="1 2" key="1">
    <citation type="journal article" date="2020" name="J Geophys Res Biogeosci">
        <title>Magnetotaxis as an Adaptation to Enable Bacterial Shuttling of Microbial Sulfur and Sulfur Cycling Across Aquatic Oxic#Anoxic Interfaces.</title>
        <authorList>
            <person name="Li J."/>
            <person name="Liu P."/>
            <person name="Wang J."/>
            <person name="Roberts A.P."/>
            <person name="Pan Y."/>
        </authorList>
    </citation>
    <scope>NUCLEOTIDE SEQUENCE [LARGE SCALE GENOMIC DNA]</scope>
    <source>
        <strain evidence="1 2">MYR-1_YQ</strain>
    </source>
</reference>
<comment type="caution">
    <text evidence="1">The sequence shown here is derived from an EMBL/GenBank/DDBJ whole genome shotgun (WGS) entry which is preliminary data.</text>
</comment>
<dbReference type="Proteomes" id="UP001196980">
    <property type="component" value="Unassembled WGS sequence"/>
</dbReference>
<keyword evidence="2" id="KW-1185">Reference proteome</keyword>
<accession>A0ABS6S2X3</accession>
<name>A0ABS6S2X3_9BACT</name>